<dbReference type="EMBL" id="BMZE01000001">
    <property type="protein sequence ID" value="GHA14726.1"/>
    <property type="molecule type" value="Genomic_DNA"/>
</dbReference>
<evidence type="ECO:0000313" key="2">
    <source>
        <dbReference type="Proteomes" id="UP000646579"/>
    </source>
</evidence>
<reference evidence="1" key="1">
    <citation type="journal article" date="2014" name="Int. J. Syst. Evol. Microbiol.">
        <title>Complete genome sequence of Corynebacterium casei LMG S-19264T (=DSM 44701T), isolated from a smear-ripened cheese.</title>
        <authorList>
            <consortium name="US DOE Joint Genome Institute (JGI-PGF)"/>
            <person name="Walter F."/>
            <person name="Albersmeier A."/>
            <person name="Kalinowski J."/>
            <person name="Ruckert C."/>
        </authorList>
    </citation>
    <scope>NUCLEOTIDE SEQUENCE</scope>
    <source>
        <strain evidence="1">KCTC 32437</strain>
    </source>
</reference>
<dbReference type="Proteomes" id="UP000646579">
    <property type="component" value="Unassembled WGS sequence"/>
</dbReference>
<protein>
    <submittedName>
        <fullName evidence="1">Uncharacterized protein</fullName>
    </submittedName>
</protein>
<accession>A0A918VN95</accession>
<sequence length="54" mass="5793">MAVLAGGLSVDQLQRIAARLSAAGEEAPQDLAELIGEIELRVRVELAKHGHYPE</sequence>
<organism evidence="1 2">
    <name type="scientific">Devosia pacifica</name>
    <dbReference type="NCBI Taxonomy" id="1335967"/>
    <lineage>
        <taxon>Bacteria</taxon>
        <taxon>Pseudomonadati</taxon>
        <taxon>Pseudomonadota</taxon>
        <taxon>Alphaproteobacteria</taxon>
        <taxon>Hyphomicrobiales</taxon>
        <taxon>Devosiaceae</taxon>
        <taxon>Devosia</taxon>
    </lineage>
</organism>
<reference evidence="1" key="2">
    <citation type="submission" date="2020-09" db="EMBL/GenBank/DDBJ databases">
        <authorList>
            <person name="Sun Q."/>
            <person name="Kim S."/>
        </authorList>
    </citation>
    <scope>NUCLEOTIDE SEQUENCE</scope>
    <source>
        <strain evidence="1">KCTC 32437</strain>
    </source>
</reference>
<dbReference type="InterPro" id="IPR019704">
    <property type="entry name" value="Flagellar_assmbl_FliX_class2"/>
</dbReference>
<comment type="caution">
    <text evidence="1">The sequence shown here is derived from an EMBL/GenBank/DDBJ whole genome shotgun (WGS) entry which is preliminary data.</text>
</comment>
<keyword evidence="2" id="KW-1185">Reference proteome</keyword>
<dbReference type="AlphaFoldDB" id="A0A918VN95"/>
<dbReference type="GO" id="GO:0044781">
    <property type="term" value="P:bacterial-type flagellum organization"/>
    <property type="evidence" value="ECO:0007669"/>
    <property type="project" value="InterPro"/>
</dbReference>
<proteinExistence type="predicted"/>
<gene>
    <name evidence="1" type="ORF">GCM10007989_06780</name>
</gene>
<name>A0A918VN95_9HYPH</name>
<dbReference type="Pfam" id="PF10768">
    <property type="entry name" value="FliX"/>
    <property type="match status" value="1"/>
</dbReference>
<evidence type="ECO:0000313" key="1">
    <source>
        <dbReference type="EMBL" id="GHA14726.1"/>
    </source>
</evidence>